<dbReference type="GO" id="GO:0016020">
    <property type="term" value="C:membrane"/>
    <property type="evidence" value="ECO:0007669"/>
    <property type="project" value="UniProtKB-SubCell"/>
</dbReference>
<keyword evidence="3 8" id="KW-0812">Transmembrane</keyword>
<dbReference type="GO" id="GO:0140359">
    <property type="term" value="F:ABC-type transporter activity"/>
    <property type="evidence" value="ECO:0007669"/>
    <property type="project" value="InterPro"/>
</dbReference>
<keyword evidence="6 8" id="KW-1133">Transmembrane helix</keyword>
<dbReference type="Pfam" id="PF19055">
    <property type="entry name" value="ABC2_membrane_7"/>
    <property type="match status" value="1"/>
</dbReference>
<accession>A0A1Z5KM44</accession>
<dbReference type="InParanoid" id="A0A1Z5KM44"/>
<dbReference type="EMBL" id="BDSP01000253">
    <property type="protein sequence ID" value="GAX27101.1"/>
    <property type="molecule type" value="Genomic_DNA"/>
</dbReference>
<evidence type="ECO:0000256" key="1">
    <source>
        <dbReference type="ARBA" id="ARBA00004141"/>
    </source>
</evidence>
<dbReference type="Pfam" id="PF01061">
    <property type="entry name" value="ABC2_membrane"/>
    <property type="match status" value="1"/>
</dbReference>
<dbReference type="AlphaFoldDB" id="A0A1Z5KM44"/>
<keyword evidence="2" id="KW-0813">Transport</keyword>
<feature type="domain" description="ABC transporter" evidence="10">
    <location>
        <begin position="68"/>
        <end position="314"/>
    </location>
</feature>
<protein>
    <recommendedName>
        <fullName evidence="10">ABC transporter domain-containing protein</fullName>
    </recommendedName>
</protein>
<keyword evidence="4" id="KW-0547">Nucleotide-binding</keyword>
<sequence length="736" mass="82090">MPSQRRVTTQFLFLVLAILGMIGRHYTAALSPQEKDETNNSNREKKETYVTMKQEEIIQQLTQGESGLVWHDLSVWQKEHPLLHSCTGFVPNGHVCGILGPSGAGKSTLIHALAGSSSSSSSSQGNVWQYHHPEEVLIRMTPPQVAWLQQHDSFFELLTVQETLQLAAFLELPHWEVEQRDALVQTKLQALGLAAVADRKVGGYHGSYSPKLSGGERRRLAVALELLTDKELLLADEPTTGLDTSMSVRVVQLIRDTVQNLQIPAFCVLHQPRSTIWNELLDDIILLASGGHVCYVGPRSEVRAYFDDLGYSCPQDTNPAEFYVDLISVDPEDPVQAALDEKRIQRIVLHFRKHQQEQLRIPQKNNQKHRDLRYPHNSMKEVYKIPTAQSLQSASRSHRPGLFHCPPWFLRFMALLKRSLRQNLRDTTSIVARLVFAASNAWLLTQLYPTVVANSPPTAHSLADRAALLTTAAIVVCNMAYMKTADLFEKEYPVVLREQMRHQYSTLEYLLAKALAELPLDALFAGVFSTVLKACTGLCIGWWPLTGAFSLLTAAGASLGFLFGSWFAAEGLAIQAGLPILVVLMLVGVINPSGVDPRRSPPMVTQLMKRISPFAYAIHAVMVAEFQDMQFVSSTGGRRWWSSIWKDLPRMGAMAMVRNGNQVLEALGLKQETYVHAMKHLAYLTGIHLLLSWWGLAVRRRKPSSGPKPSSKTIELSVSQGTNAAMPPKVARRVRL</sequence>
<feature type="signal peptide" evidence="9">
    <location>
        <begin position="1"/>
        <end position="29"/>
    </location>
</feature>
<feature type="transmembrane region" description="Helical" evidence="8">
    <location>
        <begin position="576"/>
        <end position="595"/>
    </location>
</feature>
<dbReference type="GO" id="GO:0016887">
    <property type="term" value="F:ATP hydrolysis activity"/>
    <property type="evidence" value="ECO:0007669"/>
    <property type="project" value="InterPro"/>
</dbReference>
<evidence type="ECO:0000256" key="2">
    <source>
        <dbReference type="ARBA" id="ARBA00022448"/>
    </source>
</evidence>
<feature type="transmembrane region" description="Helical" evidence="8">
    <location>
        <begin position="549"/>
        <end position="569"/>
    </location>
</feature>
<dbReference type="InterPro" id="IPR013525">
    <property type="entry name" value="ABC2_TM"/>
</dbReference>
<evidence type="ECO:0000313" key="11">
    <source>
        <dbReference type="EMBL" id="GAX27101.1"/>
    </source>
</evidence>
<keyword evidence="5" id="KW-0067">ATP-binding</keyword>
<evidence type="ECO:0000259" key="10">
    <source>
        <dbReference type="PROSITE" id="PS50893"/>
    </source>
</evidence>
<comment type="caution">
    <text evidence="11">The sequence shown here is derived from an EMBL/GenBank/DDBJ whole genome shotgun (WGS) entry which is preliminary data.</text>
</comment>
<organism evidence="11 12">
    <name type="scientific">Fistulifera solaris</name>
    <name type="common">Oleaginous diatom</name>
    <dbReference type="NCBI Taxonomy" id="1519565"/>
    <lineage>
        <taxon>Eukaryota</taxon>
        <taxon>Sar</taxon>
        <taxon>Stramenopiles</taxon>
        <taxon>Ochrophyta</taxon>
        <taxon>Bacillariophyta</taxon>
        <taxon>Bacillariophyceae</taxon>
        <taxon>Bacillariophycidae</taxon>
        <taxon>Naviculales</taxon>
        <taxon>Naviculaceae</taxon>
        <taxon>Fistulifera</taxon>
    </lineage>
</organism>
<evidence type="ECO:0000256" key="9">
    <source>
        <dbReference type="SAM" id="SignalP"/>
    </source>
</evidence>
<evidence type="ECO:0000256" key="5">
    <source>
        <dbReference type="ARBA" id="ARBA00022840"/>
    </source>
</evidence>
<dbReference type="InterPro" id="IPR017871">
    <property type="entry name" value="ABC_transporter-like_CS"/>
</dbReference>
<dbReference type="OrthoDB" id="66620at2759"/>
<evidence type="ECO:0000256" key="3">
    <source>
        <dbReference type="ARBA" id="ARBA00022692"/>
    </source>
</evidence>
<keyword evidence="9" id="KW-0732">Signal</keyword>
<comment type="subcellular location">
    <subcellularLocation>
        <location evidence="1">Membrane</location>
        <topology evidence="1">Multi-pass membrane protein</topology>
    </subcellularLocation>
</comment>
<evidence type="ECO:0000313" key="12">
    <source>
        <dbReference type="Proteomes" id="UP000198406"/>
    </source>
</evidence>
<feature type="transmembrane region" description="Helical" evidence="8">
    <location>
        <begin position="522"/>
        <end position="543"/>
    </location>
</feature>
<evidence type="ECO:0000256" key="7">
    <source>
        <dbReference type="ARBA" id="ARBA00023136"/>
    </source>
</evidence>
<dbReference type="InterPro" id="IPR003439">
    <property type="entry name" value="ABC_transporter-like_ATP-bd"/>
</dbReference>
<dbReference type="SMART" id="SM00382">
    <property type="entry name" value="AAA"/>
    <property type="match status" value="1"/>
</dbReference>
<dbReference type="Proteomes" id="UP000198406">
    <property type="component" value="Unassembled WGS sequence"/>
</dbReference>
<proteinExistence type="predicted"/>
<dbReference type="PANTHER" id="PTHR48041:SF139">
    <property type="entry name" value="PROTEIN SCARLET"/>
    <property type="match status" value="1"/>
</dbReference>
<name>A0A1Z5KM44_FISSO</name>
<dbReference type="Gene3D" id="3.40.50.300">
    <property type="entry name" value="P-loop containing nucleotide triphosphate hydrolases"/>
    <property type="match status" value="1"/>
</dbReference>
<dbReference type="InterPro" id="IPR027417">
    <property type="entry name" value="P-loop_NTPase"/>
</dbReference>
<dbReference type="InterPro" id="IPR003593">
    <property type="entry name" value="AAA+_ATPase"/>
</dbReference>
<dbReference type="SUPFAM" id="SSF52540">
    <property type="entry name" value="P-loop containing nucleoside triphosphate hydrolases"/>
    <property type="match status" value="1"/>
</dbReference>
<dbReference type="PROSITE" id="PS50893">
    <property type="entry name" value="ABC_TRANSPORTER_2"/>
    <property type="match status" value="1"/>
</dbReference>
<dbReference type="GO" id="GO:0005524">
    <property type="term" value="F:ATP binding"/>
    <property type="evidence" value="ECO:0007669"/>
    <property type="project" value="UniProtKB-KW"/>
</dbReference>
<dbReference type="Pfam" id="PF00005">
    <property type="entry name" value="ABC_tran"/>
    <property type="match status" value="1"/>
</dbReference>
<dbReference type="PROSITE" id="PS00211">
    <property type="entry name" value="ABC_TRANSPORTER_1"/>
    <property type="match status" value="1"/>
</dbReference>
<feature type="chain" id="PRO_5012396612" description="ABC transporter domain-containing protein" evidence="9">
    <location>
        <begin position="30"/>
        <end position="736"/>
    </location>
</feature>
<keyword evidence="12" id="KW-1185">Reference proteome</keyword>
<dbReference type="InterPro" id="IPR050352">
    <property type="entry name" value="ABCG_transporters"/>
</dbReference>
<keyword evidence="7 8" id="KW-0472">Membrane</keyword>
<dbReference type="PANTHER" id="PTHR48041">
    <property type="entry name" value="ABC TRANSPORTER G FAMILY MEMBER 28"/>
    <property type="match status" value="1"/>
</dbReference>
<evidence type="ECO:0000256" key="4">
    <source>
        <dbReference type="ARBA" id="ARBA00022741"/>
    </source>
</evidence>
<evidence type="ECO:0000256" key="8">
    <source>
        <dbReference type="SAM" id="Phobius"/>
    </source>
</evidence>
<dbReference type="InterPro" id="IPR043926">
    <property type="entry name" value="ABCG_dom"/>
</dbReference>
<gene>
    <name evidence="11" type="ORF">FisN_13Lh355</name>
</gene>
<reference evidence="11 12" key="1">
    <citation type="journal article" date="2015" name="Plant Cell">
        <title>Oil accumulation by the oleaginous diatom Fistulifera solaris as revealed by the genome and transcriptome.</title>
        <authorList>
            <person name="Tanaka T."/>
            <person name="Maeda Y."/>
            <person name="Veluchamy A."/>
            <person name="Tanaka M."/>
            <person name="Abida H."/>
            <person name="Marechal E."/>
            <person name="Bowler C."/>
            <person name="Muto M."/>
            <person name="Sunaga Y."/>
            <person name="Tanaka M."/>
            <person name="Yoshino T."/>
            <person name="Taniguchi T."/>
            <person name="Fukuda Y."/>
            <person name="Nemoto M."/>
            <person name="Matsumoto M."/>
            <person name="Wong P.S."/>
            <person name="Aburatani S."/>
            <person name="Fujibuchi W."/>
        </authorList>
    </citation>
    <scope>NUCLEOTIDE SEQUENCE [LARGE SCALE GENOMIC DNA]</scope>
    <source>
        <strain evidence="11 12">JPCC DA0580</strain>
    </source>
</reference>
<evidence type="ECO:0000256" key="6">
    <source>
        <dbReference type="ARBA" id="ARBA00022989"/>
    </source>
</evidence>